<dbReference type="InterPro" id="IPR001478">
    <property type="entry name" value="PDZ"/>
</dbReference>
<evidence type="ECO:0000256" key="1">
    <source>
        <dbReference type="ARBA" id="ARBA00010541"/>
    </source>
</evidence>
<dbReference type="InterPro" id="IPR051201">
    <property type="entry name" value="Chloro_Bact_Ser_Proteases"/>
</dbReference>
<dbReference type="PROSITE" id="PS50106">
    <property type="entry name" value="PDZ"/>
    <property type="match status" value="1"/>
</dbReference>
<dbReference type="Gene3D" id="2.30.42.10">
    <property type="match status" value="1"/>
</dbReference>
<dbReference type="SUPFAM" id="SSF50494">
    <property type="entry name" value="Trypsin-like serine proteases"/>
    <property type="match status" value="1"/>
</dbReference>
<keyword evidence="5" id="KW-0472">Membrane</keyword>
<name>A0A9D1JGQ5_9FIRM</name>
<feature type="region of interest" description="Disordered" evidence="4">
    <location>
        <begin position="181"/>
        <end position="204"/>
    </location>
</feature>
<feature type="compositionally biased region" description="Low complexity" evidence="4">
    <location>
        <begin position="101"/>
        <end position="111"/>
    </location>
</feature>
<feature type="region of interest" description="Disordered" evidence="4">
    <location>
        <begin position="1"/>
        <end position="141"/>
    </location>
</feature>
<keyword evidence="3" id="KW-0378">Hydrolase</keyword>
<dbReference type="SMART" id="SM00228">
    <property type="entry name" value="PDZ"/>
    <property type="match status" value="1"/>
</dbReference>
<dbReference type="InterPro" id="IPR001940">
    <property type="entry name" value="Peptidase_S1C"/>
</dbReference>
<dbReference type="EMBL" id="DVHU01000113">
    <property type="protein sequence ID" value="HIR94269.1"/>
    <property type="molecule type" value="Genomic_DNA"/>
</dbReference>
<evidence type="ECO:0000256" key="3">
    <source>
        <dbReference type="ARBA" id="ARBA00022801"/>
    </source>
</evidence>
<feature type="transmembrane region" description="Helical" evidence="5">
    <location>
        <begin position="142"/>
        <end position="164"/>
    </location>
</feature>
<evidence type="ECO:0000313" key="8">
    <source>
        <dbReference type="Proteomes" id="UP000886841"/>
    </source>
</evidence>
<evidence type="ECO:0000313" key="7">
    <source>
        <dbReference type="EMBL" id="HIR94269.1"/>
    </source>
</evidence>
<dbReference type="InterPro" id="IPR036034">
    <property type="entry name" value="PDZ_sf"/>
</dbReference>
<feature type="compositionally biased region" description="Polar residues" evidence="4">
    <location>
        <begin position="77"/>
        <end position="91"/>
    </location>
</feature>
<dbReference type="Proteomes" id="UP000886841">
    <property type="component" value="Unassembled WGS sequence"/>
</dbReference>
<proteinExistence type="inferred from homology"/>
<dbReference type="InterPro" id="IPR009003">
    <property type="entry name" value="Peptidase_S1_PA"/>
</dbReference>
<keyword evidence="5" id="KW-1133">Transmembrane helix</keyword>
<dbReference type="PANTHER" id="PTHR43343">
    <property type="entry name" value="PEPTIDASE S12"/>
    <property type="match status" value="1"/>
</dbReference>
<comment type="similarity">
    <text evidence="1">Belongs to the peptidase S1C family.</text>
</comment>
<protein>
    <submittedName>
        <fullName evidence="7">Trypsin-like peptidase domain-containing protein</fullName>
    </submittedName>
</protein>
<evidence type="ECO:0000256" key="4">
    <source>
        <dbReference type="SAM" id="MobiDB-lite"/>
    </source>
</evidence>
<dbReference type="Pfam" id="PF13180">
    <property type="entry name" value="PDZ_2"/>
    <property type="match status" value="1"/>
</dbReference>
<evidence type="ECO:0000259" key="6">
    <source>
        <dbReference type="PROSITE" id="PS50106"/>
    </source>
</evidence>
<accession>A0A9D1JGQ5</accession>
<dbReference type="InterPro" id="IPR043504">
    <property type="entry name" value="Peptidase_S1_PA_chymotrypsin"/>
</dbReference>
<dbReference type="SUPFAM" id="SSF50156">
    <property type="entry name" value="PDZ domain-like"/>
    <property type="match status" value="1"/>
</dbReference>
<feature type="compositionally biased region" description="Basic residues" evidence="4">
    <location>
        <begin position="124"/>
        <end position="138"/>
    </location>
</feature>
<evidence type="ECO:0000256" key="5">
    <source>
        <dbReference type="SAM" id="Phobius"/>
    </source>
</evidence>
<dbReference type="PRINTS" id="PR00834">
    <property type="entry name" value="PROTEASES2C"/>
</dbReference>
<gene>
    <name evidence="7" type="ORF">IAB98_12705</name>
</gene>
<dbReference type="PANTHER" id="PTHR43343:SF3">
    <property type="entry name" value="PROTEASE DO-LIKE 8, CHLOROPLASTIC"/>
    <property type="match status" value="1"/>
</dbReference>
<reference evidence="7" key="2">
    <citation type="journal article" date="2021" name="PeerJ">
        <title>Extensive microbial diversity within the chicken gut microbiome revealed by metagenomics and culture.</title>
        <authorList>
            <person name="Gilroy R."/>
            <person name="Ravi A."/>
            <person name="Getino M."/>
            <person name="Pursley I."/>
            <person name="Horton D.L."/>
            <person name="Alikhan N.F."/>
            <person name="Baker D."/>
            <person name="Gharbi K."/>
            <person name="Hall N."/>
            <person name="Watson M."/>
            <person name="Adriaenssens E.M."/>
            <person name="Foster-Nyarko E."/>
            <person name="Jarju S."/>
            <person name="Secka A."/>
            <person name="Antonio M."/>
            <person name="Oren A."/>
            <person name="Chaudhuri R.R."/>
            <person name="La Ragione R."/>
            <person name="Hildebrand F."/>
            <person name="Pallen M.J."/>
        </authorList>
    </citation>
    <scope>NUCLEOTIDE SEQUENCE</scope>
    <source>
        <strain evidence="7">ChiSxjej1B13-7041</strain>
    </source>
</reference>
<sequence>MSERWEDQNTYNNDMTQAAAENQAAWPQGNPDGIEEAAAAAETAQDADSQREEVKSYNPYHMTGESLTEPRWEAGDSSRSTYGESRSNYSSAGAYGSRQDNYSASSSYNYAGSKTSQAAGNRAERRKNRSRKEKKQKKTGGFGRKLGTCVALAVVFGLVAGIVFQGVNLASDHFFGSNEQSQVQLGQTGNTQSDQDVQPVSSTSGTYGSVADVVQDTKPSVVAISCVAVQEVQSWIFGGNYSQQVSSAGSGIIVGKNDEELLIATNEHVIEDATEIAVTFIDNESVAGTIKGTDENDLAVVAVKLSDIKQETLDQIKVASIGDSEALQEGEQVVAIGNALGQGTAVAAGYVSALNQTITVDGVEHDVIQLDIAINHGNSGGALFNMKGELVGINEAKGVVQSTGESADGMGYAIPINLAEPILTNLMNRQTRTEVGEDEVGFLGISGINVNSEVSSMYDLPVGVYVDTVTEGSPAEKAGIQKGDIIKSFDGQKVSDFASMQSLLTYYKAGETVEVVIARADNGVYEESTLEVTLAARADFTN</sequence>
<dbReference type="GO" id="GO:0004252">
    <property type="term" value="F:serine-type endopeptidase activity"/>
    <property type="evidence" value="ECO:0007669"/>
    <property type="project" value="InterPro"/>
</dbReference>
<dbReference type="AlphaFoldDB" id="A0A9D1JGQ5"/>
<reference evidence="7" key="1">
    <citation type="submission" date="2020-10" db="EMBL/GenBank/DDBJ databases">
        <authorList>
            <person name="Gilroy R."/>
        </authorList>
    </citation>
    <scope>NUCLEOTIDE SEQUENCE</scope>
    <source>
        <strain evidence="7">ChiSxjej1B13-7041</strain>
    </source>
</reference>
<dbReference type="GO" id="GO:0006508">
    <property type="term" value="P:proteolysis"/>
    <property type="evidence" value="ECO:0007669"/>
    <property type="project" value="UniProtKB-KW"/>
</dbReference>
<organism evidence="7 8">
    <name type="scientific">Candidatus Egerieimonas intestinavium</name>
    <dbReference type="NCBI Taxonomy" id="2840777"/>
    <lineage>
        <taxon>Bacteria</taxon>
        <taxon>Bacillati</taxon>
        <taxon>Bacillota</taxon>
        <taxon>Clostridia</taxon>
        <taxon>Lachnospirales</taxon>
        <taxon>Lachnospiraceae</taxon>
        <taxon>Lachnospiraceae incertae sedis</taxon>
        <taxon>Candidatus Egerieimonas</taxon>
    </lineage>
</organism>
<evidence type="ECO:0000256" key="2">
    <source>
        <dbReference type="ARBA" id="ARBA00022670"/>
    </source>
</evidence>
<dbReference type="Gene3D" id="2.40.10.10">
    <property type="entry name" value="Trypsin-like serine proteases"/>
    <property type="match status" value="2"/>
</dbReference>
<feature type="compositionally biased region" description="Polar residues" evidence="4">
    <location>
        <begin position="8"/>
        <end position="20"/>
    </location>
</feature>
<feature type="domain" description="PDZ" evidence="6">
    <location>
        <begin position="432"/>
        <end position="521"/>
    </location>
</feature>
<keyword evidence="5" id="KW-0812">Transmembrane</keyword>
<keyword evidence="2" id="KW-0645">Protease</keyword>
<comment type="caution">
    <text evidence="7">The sequence shown here is derived from an EMBL/GenBank/DDBJ whole genome shotgun (WGS) entry which is preliminary data.</text>
</comment>
<dbReference type="Pfam" id="PF13365">
    <property type="entry name" value="Trypsin_2"/>
    <property type="match status" value="1"/>
</dbReference>